<dbReference type="GO" id="GO:0004175">
    <property type="term" value="F:endopeptidase activity"/>
    <property type="evidence" value="ECO:0007669"/>
    <property type="project" value="UniProtKB-ARBA"/>
</dbReference>
<dbReference type="EMBL" id="DVMZ01000012">
    <property type="protein sequence ID" value="HIU58554.1"/>
    <property type="molecule type" value="Genomic_DNA"/>
</dbReference>
<feature type="transmembrane region" description="Helical" evidence="1">
    <location>
        <begin position="243"/>
        <end position="265"/>
    </location>
</feature>
<feature type="domain" description="CAAX prenyl protease 2/Lysostaphin resistance protein A-like" evidence="2">
    <location>
        <begin position="141"/>
        <end position="228"/>
    </location>
</feature>
<evidence type="ECO:0000313" key="3">
    <source>
        <dbReference type="EMBL" id="HIU58554.1"/>
    </source>
</evidence>
<dbReference type="InterPro" id="IPR003675">
    <property type="entry name" value="Rce1/LyrA-like_dom"/>
</dbReference>
<comment type="caution">
    <text evidence="3">The sequence shown here is derived from an EMBL/GenBank/DDBJ whole genome shotgun (WGS) entry which is preliminary data.</text>
</comment>
<dbReference type="GO" id="GO:0080120">
    <property type="term" value="P:CAAX-box protein maturation"/>
    <property type="evidence" value="ECO:0007669"/>
    <property type="project" value="UniProtKB-ARBA"/>
</dbReference>
<organism evidence="3 4">
    <name type="scientific">Candidatus Scatosoma pullistercoris</name>
    <dbReference type="NCBI Taxonomy" id="2840934"/>
    <lineage>
        <taxon>Bacteria</taxon>
        <taxon>Bacillati</taxon>
        <taxon>Bacillota</taxon>
        <taxon>Clostridia</taxon>
        <taxon>Candidatus Scatosoma</taxon>
    </lineage>
</organism>
<feature type="transmembrane region" description="Helical" evidence="1">
    <location>
        <begin position="21"/>
        <end position="46"/>
    </location>
</feature>
<gene>
    <name evidence="3" type="ORF">IAC57_00485</name>
</gene>
<name>A0A9D1ME23_9FIRM</name>
<dbReference type="Pfam" id="PF02517">
    <property type="entry name" value="Rce1-like"/>
    <property type="match status" value="1"/>
</dbReference>
<reference evidence="3" key="2">
    <citation type="journal article" date="2021" name="PeerJ">
        <title>Extensive microbial diversity within the chicken gut microbiome revealed by metagenomics and culture.</title>
        <authorList>
            <person name="Gilroy R."/>
            <person name="Ravi A."/>
            <person name="Getino M."/>
            <person name="Pursley I."/>
            <person name="Horton D.L."/>
            <person name="Alikhan N.F."/>
            <person name="Baker D."/>
            <person name="Gharbi K."/>
            <person name="Hall N."/>
            <person name="Watson M."/>
            <person name="Adriaenssens E.M."/>
            <person name="Foster-Nyarko E."/>
            <person name="Jarju S."/>
            <person name="Secka A."/>
            <person name="Antonio M."/>
            <person name="Oren A."/>
            <person name="Chaudhuri R.R."/>
            <person name="La Ragione R."/>
            <person name="Hildebrand F."/>
            <person name="Pallen M.J."/>
        </authorList>
    </citation>
    <scope>NUCLEOTIDE SEQUENCE</scope>
    <source>
        <strain evidence="3">11687</strain>
    </source>
</reference>
<proteinExistence type="predicted"/>
<dbReference type="PANTHER" id="PTHR43592:SF15">
    <property type="entry name" value="CAAX AMINO TERMINAL PROTEASE FAMILY PROTEIN"/>
    <property type="match status" value="1"/>
</dbReference>
<dbReference type="GO" id="GO:0008237">
    <property type="term" value="F:metallopeptidase activity"/>
    <property type="evidence" value="ECO:0007669"/>
    <property type="project" value="UniProtKB-KW"/>
</dbReference>
<evidence type="ECO:0000313" key="4">
    <source>
        <dbReference type="Proteomes" id="UP000824081"/>
    </source>
</evidence>
<feature type="transmembrane region" description="Helical" evidence="1">
    <location>
        <begin position="168"/>
        <end position="189"/>
    </location>
</feature>
<keyword evidence="1" id="KW-0812">Transmembrane</keyword>
<keyword evidence="1" id="KW-0472">Membrane</keyword>
<feature type="transmembrane region" description="Helical" evidence="1">
    <location>
        <begin position="195"/>
        <end position="212"/>
    </location>
</feature>
<dbReference type="Proteomes" id="UP000824081">
    <property type="component" value="Unassembled WGS sequence"/>
</dbReference>
<dbReference type="PANTHER" id="PTHR43592">
    <property type="entry name" value="CAAX AMINO TERMINAL PROTEASE"/>
    <property type="match status" value="1"/>
</dbReference>
<dbReference type="AlphaFoldDB" id="A0A9D1ME23"/>
<keyword evidence="3" id="KW-0482">Metalloprotease</keyword>
<keyword evidence="3" id="KW-0645">Protease</keyword>
<feature type="transmembrane region" description="Helical" evidence="1">
    <location>
        <begin position="219"/>
        <end position="237"/>
    </location>
</feature>
<reference evidence="3" key="1">
    <citation type="submission" date="2020-10" db="EMBL/GenBank/DDBJ databases">
        <authorList>
            <person name="Gilroy R."/>
        </authorList>
    </citation>
    <scope>NUCLEOTIDE SEQUENCE</scope>
    <source>
        <strain evidence="3">11687</strain>
    </source>
</reference>
<evidence type="ECO:0000259" key="2">
    <source>
        <dbReference type="Pfam" id="PF02517"/>
    </source>
</evidence>
<feature type="transmembrane region" description="Helical" evidence="1">
    <location>
        <begin position="58"/>
        <end position="80"/>
    </location>
</feature>
<keyword evidence="3" id="KW-0378">Hydrolase</keyword>
<feature type="transmembrane region" description="Helical" evidence="1">
    <location>
        <begin position="294"/>
        <end position="317"/>
    </location>
</feature>
<accession>A0A9D1ME23</accession>
<sequence length="319" mass="33955">MERKTGQTSWLGEITEEKKSGLVYSAAVVASLLLSFVFVIGISAAGYTSAEEYADENWYLYLSFLLAPVGFAAVSAGYFLRTKEPVKSVVGTCRPKYYLIAVLLQVGLLSLSQLNTLFISFLERFGYQPSEVKIPSLEGWGLLGVLLAVAVLPAVFEELVFRGLLLKGLKSFGTVGAALLCGALFSLYHQNPVQTAYQFVCGVAFAFVALRAGSILPTVLSHFLNNALIILLARFGYDDIPAPALIPVLVCSVLCLIGSVVWLLADGGVFRRAGKAPDTGTDEKAAPKADKKGFFLCATAGIAVCAVVWLSGLLSGFGG</sequence>
<feature type="transmembrane region" description="Helical" evidence="1">
    <location>
        <begin position="139"/>
        <end position="156"/>
    </location>
</feature>
<protein>
    <submittedName>
        <fullName evidence="3">CPBP family intramembrane metalloprotease</fullName>
    </submittedName>
</protein>
<keyword evidence="1" id="KW-1133">Transmembrane helix</keyword>
<feature type="transmembrane region" description="Helical" evidence="1">
    <location>
        <begin position="100"/>
        <end position="119"/>
    </location>
</feature>
<evidence type="ECO:0000256" key="1">
    <source>
        <dbReference type="SAM" id="Phobius"/>
    </source>
</evidence>